<gene>
    <name evidence="1" type="ORF">GCM10009564_14700</name>
</gene>
<dbReference type="Proteomes" id="UP001501072">
    <property type="component" value="Unassembled WGS sequence"/>
</dbReference>
<keyword evidence="2" id="KW-1185">Reference proteome</keyword>
<sequence length="142" mass="14324">MRDSFRGGFGATVLAGGVPSTAAVAFPGATAAFRGGTAFRTGGLRAEVFCAGGFCEAAFREEVFRGEVFGVPVFCGSVFSVAASAAVFPVEAAFFTGASFASCAALVPSSASCSPKAEFRCTTTRAVPPTRALTGDLDTRPA</sequence>
<accession>A0ABP4DFI3</accession>
<reference evidence="2" key="1">
    <citation type="journal article" date="2019" name="Int. J. Syst. Evol. Microbiol.">
        <title>The Global Catalogue of Microorganisms (GCM) 10K type strain sequencing project: providing services to taxonomists for standard genome sequencing and annotation.</title>
        <authorList>
            <consortium name="The Broad Institute Genomics Platform"/>
            <consortium name="The Broad Institute Genome Sequencing Center for Infectious Disease"/>
            <person name="Wu L."/>
            <person name="Ma J."/>
        </authorList>
    </citation>
    <scope>NUCLEOTIDE SEQUENCE [LARGE SCALE GENOMIC DNA]</scope>
    <source>
        <strain evidence="2">JCM 11269</strain>
    </source>
</reference>
<evidence type="ECO:0000313" key="1">
    <source>
        <dbReference type="EMBL" id="GAA1006705.1"/>
    </source>
</evidence>
<comment type="caution">
    <text evidence="1">The sequence shown here is derived from an EMBL/GenBank/DDBJ whole genome shotgun (WGS) entry which is preliminary data.</text>
</comment>
<proteinExistence type="predicted"/>
<organism evidence="1 2">
    <name type="scientific">Streptomyces thermogriseus</name>
    <dbReference type="NCBI Taxonomy" id="75292"/>
    <lineage>
        <taxon>Bacteria</taxon>
        <taxon>Bacillati</taxon>
        <taxon>Actinomycetota</taxon>
        <taxon>Actinomycetes</taxon>
        <taxon>Kitasatosporales</taxon>
        <taxon>Streptomycetaceae</taxon>
        <taxon>Streptomyces</taxon>
    </lineage>
</organism>
<evidence type="ECO:0000313" key="2">
    <source>
        <dbReference type="Proteomes" id="UP001501072"/>
    </source>
</evidence>
<protein>
    <submittedName>
        <fullName evidence="1">Uncharacterized protein</fullName>
    </submittedName>
</protein>
<name>A0ABP4DFI3_9ACTN</name>
<dbReference type="EMBL" id="BAAAHU010000010">
    <property type="protein sequence ID" value="GAA1006705.1"/>
    <property type="molecule type" value="Genomic_DNA"/>
</dbReference>